<dbReference type="InterPro" id="IPR001245">
    <property type="entry name" value="Ser-Thr/Tyr_kinase_cat_dom"/>
</dbReference>
<dbReference type="GO" id="GO:0004383">
    <property type="term" value="F:guanylate cyclase activity"/>
    <property type="evidence" value="ECO:0007669"/>
    <property type="project" value="UniProtKB-EC"/>
</dbReference>
<feature type="domain" description="C2H2-type" evidence="25">
    <location>
        <begin position="224"/>
        <end position="246"/>
    </location>
</feature>
<dbReference type="PROSITE" id="PS00452">
    <property type="entry name" value="GUANYLATE_CYCLASE_1"/>
    <property type="match status" value="1"/>
</dbReference>
<evidence type="ECO:0000256" key="14">
    <source>
        <dbReference type="ARBA" id="ARBA00023180"/>
    </source>
</evidence>
<evidence type="ECO:0000256" key="21">
    <source>
        <dbReference type="SAM" id="MobiDB-lite"/>
    </source>
</evidence>
<keyword evidence="10 22" id="KW-1133">Transmembrane helix</keyword>
<keyword evidence="13 26" id="KW-0675">Receptor</keyword>
<dbReference type="PROSITE" id="PS50157">
    <property type="entry name" value="ZINC_FINGER_C2H2_2"/>
    <property type="match status" value="9"/>
</dbReference>
<protein>
    <recommendedName>
        <fullName evidence="2 19">Guanylate cyclase</fullName>
        <ecNumber evidence="2 19">4.6.1.2</ecNumber>
    </recommendedName>
</protein>
<feature type="region of interest" description="Disordered" evidence="21">
    <location>
        <begin position="305"/>
        <end position="331"/>
    </location>
</feature>
<evidence type="ECO:0000256" key="16">
    <source>
        <dbReference type="ARBA" id="ARBA00023293"/>
    </source>
</evidence>
<organism evidence="26 27">
    <name type="scientific">Xyrichtys novacula</name>
    <name type="common">Pearly razorfish</name>
    <name type="synonym">Hemipteronotus novacula</name>
    <dbReference type="NCBI Taxonomy" id="13765"/>
    <lineage>
        <taxon>Eukaryota</taxon>
        <taxon>Metazoa</taxon>
        <taxon>Chordata</taxon>
        <taxon>Craniata</taxon>
        <taxon>Vertebrata</taxon>
        <taxon>Euteleostomi</taxon>
        <taxon>Actinopterygii</taxon>
        <taxon>Neopterygii</taxon>
        <taxon>Teleostei</taxon>
        <taxon>Neoteleostei</taxon>
        <taxon>Acanthomorphata</taxon>
        <taxon>Eupercaria</taxon>
        <taxon>Labriformes</taxon>
        <taxon>Labridae</taxon>
        <taxon>Xyrichtys</taxon>
    </lineage>
</organism>
<evidence type="ECO:0000256" key="9">
    <source>
        <dbReference type="ARBA" id="ARBA00022833"/>
    </source>
</evidence>
<evidence type="ECO:0000256" key="8">
    <source>
        <dbReference type="ARBA" id="ARBA00022771"/>
    </source>
</evidence>
<dbReference type="Gene3D" id="1.10.510.10">
    <property type="entry name" value="Transferase(Phosphotransferase) domain 1"/>
    <property type="match status" value="1"/>
</dbReference>
<dbReference type="GO" id="GO:0004016">
    <property type="term" value="F:adenylate cyclase activity"/>
    <property type="evidence" value="ECO:0007669"/>
    <property type="project" value="TreeGrafter"/>
</dbReference>
<comment type="subcellular location">
    <subcellularLocation>
        <location evidence="1">Membrane</location>
        <topology evidence="1">Single-pass type I membrane protein</topology>
    </subcellularLocation>
</comment>
<dbReference type="Gene3D" id="3.40.50.2300">
    <property type="match status" value="3"/>
</dbReference>
<dbReference type="SUPFAM" id="SSF55073">
    <property type="entry name" value="Nucleotide cyclase"/>
    <property type="match status" value="1"/>
</dbReference>
<dbReference type="Pfam" id="PF01094">
    <property type="entry name" value="ANF_receptor"/>
    <property type="match status" value="1"/>
</dbReference>
<dbReference type="InterPro" id="IPR001054">
    <property type="entry name" value="A/G_cyclase"/>
</dbReference>
<dbReference type="InterPro" id="IPR001828">
    <property type="entry name" value="ANF_lig-bd_rcpt"/>
</dbReference>
<keyword evidence="9" id="KW-0862">Zinc</keyword>
<name>A0AAV1HGC8_XYRNO</name>
<dbReference type="CDD" id="cd07302">
    <property type="entry name" value="CHD"/>
    <property type="match status" value="1"/>
</dbReference>
<evidence type="ECO:0000256" key="17">
    <source>
        <dbReference type="PROSITE-ProRule" id="PRU00042"/>
    </source>
</evidence>
<dbReference type="Gene3D" id="3.30.160.60">
    <property type="entry name" value="Classic Zinc Finger"/>
    <property type="match status" value="9"/>
</dbReference>
<dbReference type="GO" id="GO:0007168">
    <property type="term" value="P:receptor guanylyl cyclase signaling pathway"/>
    <property type="evidence" value="ECO:0007669"/>
    <property type="project" value="TreeGrafter"/>
</dbReference>
<dbReference type="PROSITE" id="PS00028">
    <property type="entry name" value="ZINC_FINGER_C2H2_1"/>
    <property type="match status" value="9"/>
</dbReference>
<keyword evidence="3 22" id="KW-0812">Transmembrane</keyword>
<dbReference type="FunFam" id="3.30.70.1230:FF:000004">
    <property type="entry name" value="Guanylate cyclase"/>
    <property type="match status" value="1"/>
</dbReference>
<proteinExistence type="inferred from homology"/>
<dbReference type="Pfam" id="PF07714">
    <property type="entry name" value="PK_Tyr_Ser-Thr"/>
    <property type="match status" value="1"/>
</dbReference>
<evidence type="ECO:0000256" key="18">
    <source>
        <dbReference type="RuleBase" id="RU000405"/>
    </source>
</evidence>
<keyword evidence="4" id="KW-0479">Metal-binding</keyword>
<reference evidence="26" key="1">
    <citation type="submission" date="2023-08" db="EMBL/GenBank/DDBJ databases">
        <authorList>
            <person name="Alioto T."/>
            <person name="Alioto T."/>
            <person name="Gomez Garrido J."/>
        </authorList>
    </citation>
    <scope>NUCLEOTIDE SEQUENCE</scope>
</reference>
<evidence type="ECO:0000256" key="12">
    <source>
        <dbReference type="ARBA" id="ARBA00023136"/>
    </source>
</evidence>
<dbReference type="PROSITE" id="PS50125">
    <property type="entry name" value="GUANYLATE_CYCLASE_2"/>
    <property type="match status" value="1"/>
</dbReference>
<dbReference type="Gene3D" id="3.30.70.1230">
    <property type="entry name" value="Nucleotide cyclase"/>
    <property type="match status" value="1"/>
</dbReference>
<feature type="region of interest" description="Disordered" evidence="21">
    <location>
        <begin position="127"/>
        <end position="192"/>
    </location>
</feature>
<keyword evidence="12 22" id="KW-0472">Membrane</keyword>
<dbReference type="PANTHER" id="PTHR11920">
    <property type="entry name" value="GUANYLYL CYCLASE"/>
    <property type="match status" value="1"/>
</dbReference>
<keyword evidence="5" id="KW-0732">Signal</keyword>
<dbReference type="FunFam" id="3.30.160.60:FF:000624">
    <property type="entry name" value="zinc finger protein 697"/>
    <property type="match status" value="1"/>
</dbReference>
<dbReference type="SMART" id="SM00044">
    <property type="entry name" value="CYCc"/>
    <property type="match status" value="1"/>
</dbReference>
<dbReference type="FunFam" id="1.10.510.10:FF:000371">
    <property type="entry name" value="Guanylate cyclase"/>
    <property type="match status" value="1"/>
</dbReference>
<evidence type="ECO:0000259" key="23">
    <source>
        <dbReference type="PROSITE" id="PS50011"/>
    </source>
</evidence>
<feature type="domain" description="C2H2-type" evidence="25">
    <location>
        <begin position="279"/>
        <end position="301"/>
    </location>
</feature>
<dbReference type="SUPFAM" id="SSF56112">
    <property type="entry name" value="Protein kinase-like (PK-like)"/>
    <property type="match status" value="1"/>
</dbReference>
<dbReference type="Pfam" id="PF13912">
    <property type="entry name" value="zf-C2H2_6"/>
    <property type="match status" value="1"/>
</dbReference>
<evidence type="ECO:0000256" key="13">
    <source>
        <dbReference type="ARBA" id="ARBA00023170"/>
    </source>
</evidence>
<evidence type="ECO:0000256" key="20">
    <source>
        <dbReference type="SAM" id="Coils"/>
    </source>
</evidence>
<dbReference type="SMART" id="SM00355">
    <property type="entry name" value="ZnF_C2H2"/>
    <property type="match status" value="12"/>
</dbReference>
<feature type="domain" description="C2H2-type" evidence="25">
    <location>
        <begin position="196"/>
        <end position="223"/>
    </location>
</feature>
<feature type="domain" description="C2H2-type" evidence="25">
    <location>
        <begin position="254"/>
        <end position="278"/>
    </location>
</feature>
<dbReference type="SUPFAM" id="SSF57667">
    <property type="entry name" value="beta-beta-alpha zinc fingers"/>
    <property type="match status" value="7"/>
</dbReference>
<dbReference type="InterPro" id="IPR013087">
    <property type="entry name" value="Znf_C2H2_type"/>
</dbReference>
<dbReference type="CDD" id="cd14042">
    <property type="entry name" value="PK_GC-A_B"/>
    <property type="match status" value="1"/>
</dbReference>
<dbReference type="Proteomes" id="UP001178508">
    <property type="component" value="Chromosome 21"/>
</dbReference>
<comment type="similarity">
    <text evidence="18">Belongs to the adenylyl cyclase class-4/guanylyl cyclase family.</text>
</comment>
<comment type="catalytic activity">
    <reaction evidence="19">
        <text>GTP = 3',5'-cyclic GMP + diphosphate</text>
        <dbReference type="Rhea" id="RHEA:13665"/>
        <dbReference type="ChEBI" id="CHEBI:33019"/>
        <dbReference type="ChEBI" id="CHEBI:37565"/>
        <dbReference type="ChEBI" id="CHEBI:57746"/>
        <dbReference type="EC" id="4.6.1.2"/>
    </reaction>
</comment>
<evidence type="ECO:0000256" key="1">
    <source>
        <dbReference type="ARBA" id="ARBA00004479"/>
    </source>
</evidence>
<evidence type="ECO:0000259" key="24">
    <source>
        <dbReference type="PROSITE" id="PS50125"/>
    </source>
</evidence>
<dbReference type="EMBL" id="OY660884">
    <property type="protein sequence ID" value="CAJ1084274.1"/>
    <property type="molecule type" value="Genomic_DNA"/>
</dbReference>
<dbReference type="GO" id="GO:0001653">
    <property type="term" value="F:peptide receptor activity"/>
    <property type="evidence" value="ECO:0007669"/>
    <property type="project" value="TreeGrafter"/>
</dbReference>
<evidence type="ECO:0000313" key="26">
    <source>
        <dbReference type="EMBL" id="CAJ1084274.1"/>
    </source>
</evidence>
<keyword evidence="8 17" id="KW-0863">Zinc-finger</keyword>
<keyword evidence="7" id="KW-0547">Nucleotide-binding</keyword>
<feature type="domain" description="C2H2-type" evidence="25">
    <location>
        <begin position="508"/>
        <end position="535"/>
    </location>
</feature>
<dbReference type="GO" id="GO:0005524">
    <property type="term" value="F:ATP binding"/>
    <property type="evidence" value="ECO:0007669"/>
    <property type="project" value="InterPro"/>
</dbReference>
<feature type="compositionally biased region" description="Basic and acidic residues" evidence="21">
    <location>
        <begin position="311"/>
        <end position="320"/>
    </location>
</feature>
<feature type="domain" description="C2H2-type" evidence="25">
    <location>
        <begin position="419"/>
        <end position="446"/>
    </location>
</feature>
<dbReference type="InterPro" id="IPR011009">
    <property type="entry name" value="Kinase-like_dom_sf"/>
</dbReference>
<dbReference type="PROSITE" id="PS50011">
    <property type="entry name" value="PROTEIN_KINASE_DOM"/>
    <property type="match status" value="1"/>
</dbReference>
<dbReference type="InterPro" id="IPR036236">
    <property type="entry name" value="Znf_C2H2_sf"/>
</dbReference>
<feature type="coiled-coil region" evidence="20">
    <location>
        <begin position="1408"/>
        <end position="1439"/>
    </location>
</feature>
<dbReference type="FunFam" id="3.30.160.60:FF:000557">
    <property type="entry name" value="zinc finger and SCAN domain-containing protein 29"/>
    <property type="match status" value="1"/>
</dbReference>
<feature type="coiled-coil region" evidence="20">
    <location>
        <begin position="63"/>
        <end position="90"/>
    </location>
</feature>
<dbReference type="GO" id="GO:0004672">
    <property type="term" value="F:protein kinase activity"/>
    <property type="evidence" value="ECO:0007669"/>
    <property type="project" value="InterPro"/>
</dbReference>
<evidence type="ECO:0000256" key="4">
    <source>
        <dbReference type="ARBA" id="ARBA00022723"/>
    </source>
</evidence>
<dbReference type="InterPro" id="IPR050401">
    <property type="entry name" value="Cyclic_nucleotide_synthase"/>
</dbReference>
<feature type="domain" description="Protein kinase" evidence="23">
    <location>
        <begin position="1123"/>
        <end position="1403"/>
    </location>
</feature>
<dbReference type="SUPFAM" id="SSF53822">
    <property type="entry name" value="Periplasmic binding protein-like I"/>
    <property type="match status" value="1"/>
</dbReference>
<evidence type="ECO:0000256" key="7">
    <source>
        <dbReference type="ARBA" id="ARBA00022741"/>
    </source>
</evidence>
<feature type="transmembrane region" description="Helical" evidence="22">
    <location>
        <begin position="1065"/>
        <end position="1088"/>
    </location>
</feature>
<evidence type="ECO:0000256" key="3">
    <source>
        <dbReference type="ARBA" id="ARBA00022692"/>
    </source>
</evidence>
<dbReference type="FunFam" id="3.30.200.20:FF:001106">
    <property type="entry name" value="Guanylate cyclase"/>
    <property type="match status" value="1"/>
</dbReference>
<keyword evidence="15 18" id="KW-0456">Lyase</keyword>
<keyword evidence="27" id="KW-1185">Reference proteome</keyword>
<dbReference type="GO" id="GO:0005525">
    <property type="term" value="F:GTP binding"/>
    <property type="evidence" value="ECO:0007669"/>
    <property type="project" value="UniProtKB-KW"/>
</dbReference>
<dbReference type="InterPro" id="IPR018297">
    <property type="entry name" value="A/G_cyclase_CS"/>
</dbReference>
<evidence type="ECO:0000256" key="15">
    <source>
        <dbReference type="ARBA" id="ARBA00023239"/>
    </source>
</evidence>
<feature type="domain" description="C2H2-type" evidence="25">
    <location>
        <begin position="394"/>
        <end position="418"/>
    </location>
</feature>
<dbReference type="GO" id="GO:0035556">
    <property type="term" value="P:intracellular signal transduction"/>
    <property type="evidence" value="ECO:0007669"/>
    <property type="project" value="InterPro"/>
</dbReference>
<feature type="compositionally biased region" description="Low complexity" evidence="21">
    <location>
        <begin position="150"/>
        <end position="168"/>
    </location>
</feature>
<dbReference type="InterPro" id="IPR000719">
    <property type="entry name" value="Prot_kinase_dom"/>
</dbReference>
<evidence type="ECO:0000256" key="19">
    <source>
        <dbReference type="RuleBase" id="RU003431"/>
    </source>
</evidence>
<dbReference type="InterPro" id="IPR028082">
    <property type="entry name" value="Peripla_BP_I"/>
</dbReference>
<feature type="compositionally biased region" description="Basic and acidic residues" evidence="21">
    <location>
        <begin position="135"/>
        <end position="144"/>
    </location>
</feature>
<evidence type="ECO:0000256" key="11">
    <source>
        <dbReference type="ARBA" id="ARBA00023134"/>
    </source>
</evidence>
<evidence type="ECO:0000259" key="25">
    <source>
        <dbReference type="PROSITE" id="PS50157"/>
    </source>
</evidence>
<keyword evidence="16 19" id="KW-0141">cGMP biosynthesis</keyword>
<keyword evidence="6" id="KW-0677">Repeat</keyword>
<dbReference type="EC" id="4.6.1.2" evidence="2 19"/>
<evidence type="ECO:0000256" key="5">
    <source>
        <dbReference type="ARBA" id="ARBA00022729"/>
    </source>
</evidence>
<feature type="domain" description="C2H2-type" evidence="25">
    <location>
        <begin position="339"/>
        <end position="366"/>
    </location>
</feature>
<keyword evidence="11" id="KW-0342">GTP-binding</keyword>
<dbReference type="PANTHER" id="PTHR11920:SF491">
    <property type="entry name" value="GUANYLATE CYCLASE"/>
    <property type="match status" value="1"/>
</dbReference>
<keyword evidence="14" id="KW-0325">Glycoprotein</keyword>
<dbReference type="Pfam" id="PF00096">
    <property type="entry name" value="zf-C2H2"/>
    <property type="match status" value="2"/>
</dbReference>
<keyword evidence="20" id="KW-0175">Coiled coil</keyword>
<feature type="domain" description="C2H2-type" evidence="25">
    <location>
        <begin position="447"/>
        <end position="474"/>
    </location>
</feature>
<sequence length="1652" mass="186239">MSLLDAPPPWSSGLRFLTEAVSEQLVRVGEEILGQVEKRRRTLGGFGGPLLDLLRLVLTERLSAAAERIVELLEREVEEYQRRLERQGRLLEAVLSPVVRLIRTDSSALRLSSPENELPDLSTALLSSASSDSDADWKESEDLSSRAGMNESNTNSSNTNESNTNESNPTDPNKDTGQGFRSRRQQAAPSERPGAHLCVVCRKRFRHKGNLLKHAETHRDGPQCLCGVCGGHFKSSDHLLDHLRSHKDLVSSGGTCPVCRKTFQNLETHMRSHTGENPYHCEVCRKDFPRPGSLRRHKKIHIRRTVQVQGGREEGQEEKGGQGSKTGRSPDPGLKWSQLCCRVCGDLFHSRGFLRKHAETHRHDSQSVCGVCGEQLDSPEYLQAHLQSHRGTSGTCSVCGKTFQNMETHMRVHTGEKPYLCNICNKGFPRTGALQRHRRIHRRERPYVCQVCGTTFKEGSALKTHCRAHLRGAPDSGGPTEVDSQDPKPLLEKNLTTRDHTTAPQTQHRCKVCGETFQSQGGLRRHSKIHSVESKCGICGLSLLPSETLTDHLQVHRDGANICHICGKTYQNIETHMRIHTGLKPYRCGICVTISRKRRTEDLNSLSDRLLGSSPSPCADNDTEVLQEVILAAILPLTNTDYAWAWPRVAPALQRAVQQVNSDPWLLPGLRLQLVHRSSENRDGFCSDSMAPLVAVDLEMAHEPWAFIGPGCDYSSSPVARFTTHWQVPMVTAGARAVGFEQYTAVTNVGPTHKKLGELGLRIQETFGWRQHAMLIFSDNKDANDDRPCYFAVEGLYTLLGKHNISIRDHVMEADFSYRQVVQEVRDHGRVVYLCCPPDVLRTLMVHFWREGVELGDYVFFFIDLFGESLGGRSQVRPWLRGDQDDYAARHAFRSVKVLTYLEPQNPEYLQFLVTLKDDAQRMFNFSIGDSLYNLIAAGFHDGVRLYSQALHETLSDQRPGPGRVRRPSADTVTKRMWNRTFPGVGGLVEMDEFGDRQIDFAVWDMMDTDSGEFQVVAVYNSSVKQLVMQSGQSFQWPGGSPPVDIPECGFKNDKPACLARTVTMLQMVAMVICFFFIIIVTVTVFIYRKLKLESELAAQLWRVSWEDIQMTDLEKVLRRTCSRLTMSLKGSNCGSLMTMEGHVQIYTKTGRYKGNLAAIKYINKKKIELTRNILFELKHMRDVQNEHLTRFIGACIDPQNMCVITEYCPRGSLQDLMESDSITLDWMFRYSLINDIVKGMLFLHNSVIVSHGNLKSSNCVVDSRFVLKITDYGLQSLRTSSCPEDTHAHYARKLWTSPELLRTDCPPPCGTQKGDVYSFGIILQEVALLRGVFYLETLTMSPKEIIQAVQQGGAPPLRPSLCLHSHSEELSVLMQRCWSEEPNERPDFNTIKILLRKQHRGYGSNILDNLLSRMEQYANNLEELVEERTQAYHEEKRKAEALLYQILPHSVAEQLKRGEMVQAEAFDSVTIYFSDIVGFTALSAESTPLQVVTLLNDLYTCFDAIIDNFDVYKVETIGDAYMVVSGLPVRNGKLHGREVARMSLALLDAVKSFKIRHRANQQLKLRIGIHSGPVCAGVVGLKMPRYCLFGDTVNTASRMESNGEALKIHVSEVTRDVLQEFASFRLQLRGEIKVKGKGQLRTYWLLGEDTH</sequence>
<dbReference type="GO" id="GO:0008270">
    <property type="term" value="F:zinc ion binding"/>
    <property type="evidence" value="ECO:0007669"/>
    <property type="project" value="UniProtKB-KW"/>
</dbReference>
<dbReference type="GO" id="GO:0005886">
    <property type="term" value="C:plasma membrane"/>
    <property type="evidence" value="ECO:0007669"/>
    <property type="project" value="TreeGrafter"/>
</dbReference>
<evidence type="ECO:0000256" key="10">
    <source>
        <dbReference type="ARBA" id="ARBA00022989"/>
    </source>
</evidence>
<dbReference type="InterPro" id="IPR029787">
    <property type="entry name" value="Nucleotide_cyclase"/>
</dbReference>
<gene>
    <name evidence="26" type="ORF">XNOV1_A042765</name>
</gene>
<evidence type="ECO:0000256" key="6">
    <source>
        <dbReference type="ARBA" id="ARBA00022737"/>
    </source>
</evidence>
<evidence type="ECO:0000256" key="2">
    <source>
        <dbReference type="ARBA" id="ARBA00012202"/>
    </source>
</evidence>
<accession>A0AAV1HGC8</accession>
<feature type="domain" description="Guanylate cyclase" evidence="24">
    <location>
        <begin position="1471"/>
        <end position="1601"/>
    </location>
</feature>
<dbReference type="PRINTS" id="PR00255">
    <property type="entry name" value="NATPEPTIDER"/>
</dbReference>
<dbReference type="InterPro" id="IPR001170">
    <property type="entry name" value="ANPR/GUC"/>
</dbReference>
<evidence type="ECO:0000256" key="22">
    <source>
        <dbReference type="SAM" id="Phobius"/>
    </source>
</evidence>
<dbReference type="Pfam" id="PF00211">
    <property type="entry name" value="Guanylate_cyc"/>
    <property type="match status" value="1"/>
</dbReference>
<evidence type="ECO:0000313" key="27">
    <source>
        <dbReference type="Proteomes" id="UP001178508"/>
    </source>
</evidence>